<dbReference type="PANTHER" id="PTHR10252">
    <property type="entry name" value="HISTONE-LIKE TRANSCRIPTION FACTOR CCAAT-RELATED"/>
    <property type="match status" value="1"/>
</dbReference>
<dbReference type="InterPro" id="IPR050568">
    <property type="entry name" value="Transcr_DNA_Rep_Reg"/>
</dbReference>
<protein>
    <submittedName>
        <fullName evidence="10">Nuclear transcription factor Y subunit</fullName>
    </submittedName>
</protein>
<feature type="transmembrane region" description="Helical" evidence="8">
    <location>
        <begin position="60"/>
        <end position="80"/>
    </location>
</feature>
<accession>A0A1V9YEZ5</accession>
<evidence type="ECO:0000256" key="4">
    <source>
        <dbReference type="ARBA" id="ARBA00023159"/>
    </source>
</evidence>
<dbReference type="InterPro" id="IPR001251">
    <property type="entry name" value="CRAL-TRIO_dom"/>
</dbReference>
<evidence type="ECO:0000256" key="8">
    <source>
        <dbReference type="SAM" id="Phobius"/>
    </source>
</evidence>
<dbReference type="Gene3D" id="1.10.20.10">
    <property type="entry name" value="Histone, subunit A"/>
    <property type="match status" value="1"/>
</dbReference>
<feature type="transmembrane region" description="Helical" evidence="8">
    <location>
        <begin position="546"/>
        <end position="563"/>
    </location>
</feature>
<keyword evidence="2" id="KW-0805">Transcription regulation</keyword>
<feature type="transmembrane region" description="Helical" evidence="8">
    <location>
        <begin position="483"/>
        <end position="504"/>
    </location>
</feature>
<keyword evidence="11" id="KW-1185">Reference proteome</keyword>
<evidence type="ECO:0000259" key="9">
    <source>
        <dbReference type="PROSITE" id="PS50191"/>
    </source>
</evidence>
<proteinExistence type="inferred from homology"/>
<keyword evidence="6" id="KW-0539">Nucleus</keyword>
<feature type="transmembrane region" description="Helical" evidence="8">
    <location>
        <begin position="621"/>
        <end position="645"/>
    </location>
</feature>
<evidence type="ECO:0000256" key="5">
    <source>
        <dbReference type="ARBA" id="ARBA00023163"/>
    </source>
</evidence>
<dbReference type="SUPFAM" id="SSF52087">
    <property type="entry name" value="CRAL/TRIO domain"/>
    <property type="match status" value="1"/>
</dbReference>
<dbReference type="CDD" id="cd22908">
    <property type="entry name" value="HFD_NFYC-like"/>
    <property type="match status" value="1"/>
</dbReference>
<feature type="transmembrane region" description="Helical" evidence="8">
    <location>
        <begin position="516"/>
        <end position="534"/>
    </location>
</feature>
<keyword evidence="8" id="KW-1133">Transmembrane helix</keyword>
<dbReference type="InterPro" id="IPR007125">
    <property type="entry name" value="H2A/H2B/H3"/>
</dbReference>
<evidence type="ECO:0000256" key="2">
    <source>
        <dbReference type="ARBA" id="ARBA00023015"/>
    </source>
</evidence>
<dbReference type="Gene3D" id="3.40.525.10">
    <property type="entry name" value="CRAL-TRIO lipid binding domain"/>
    <property type="match status" value="1"/>
</dbReference>
<evidence type="ECO:0000256" key="7">
    <source>
        <dbReference type="ARBA" id="ARBA00038129"/>
    </source>
</evidence>
<dbReference type="GO" id="GO:0005634">
    <property type="term" value="C:nucleus"/>
    <property type="evidence" value="ECO:0007669"/>
    <property type="project" value="UniProtKB-SubCell"/>
</dbReference>
<evidence type="ECO:0000313" key="10">
    <source>
        <dbReference type="EMBL" id="OQR84217.1"/>
    </source>
</evidence>
<keyword evidence="4" id="KW-0010">Activator</keyword>
<dbReference type="Pfam" id="PF00125">
    <property type="entry name" value="Histone"/>
    <property type="match status" value="1"/>
</dbReference>
<dbReference type="AlphaFoldDB" id="A0A1V9YEZ5"/>
<organism evidence="10 11">
    <name type="scientific">Achlya hypogyna</name>
    <name type="common">Oomycete</name>
    <name type="synonym">Protoachlya hypogyna</name>
    <dbReference type="NCBI Taxonomy" id="1202772"/>
    <lineage>
        <taxon>Eukaryota</taxon>
        <taxon>Sar</taxon>
        <taxon>Stramenopiles</taxon>
        <taxon>Oomycota</taxon>
        <taxon>Saprolegniomycetes</taxon>
        <taxon>Saprolegniales</taxon>
        <taxon>Achlyaceae</taxon>
        <taxon>Achlya</taxon>
    </lineage>
</organism>
<evidence type="ECO:0000256" key="6">
    <source>
        <dbReference type="ARBA" id="ARBA00023242"/>
    </source>
</evidence>
<dbReference type="Proteomes" id="UP000243579">
    <property type="component" value="Unassembled WGS sequence"/>
</dbReference>
<dbReference type="InterPro" id="IPR009072">
    <property type="entry name" value="Histone-fold"/>
</dbReference>
<comment type="caution">
    <text evidence="10">The sequence shown here is derived from an EMBL/GenBank/DDBJ whole genome shotgun (WGS) entry which is preliminary data.</text>
</comment>
<dbReference type="Pfam" id="PF00650">
    <property type="entry name" value="CRAL_TRIO"/>
    <property type="match status" value="1"/>
</dbReference>
<dbReference type="GO" id="GO:0000981">
    <property type="term" value="F:DNA-binding transcription factor activity, RNA polymerase II-specific"/>
    <property type="evidence" value="ECO:0007669"/>
    <property type="project" value="TreeGrafter"/>
</dbReference>
<name>A0A1V9YEZ5_ACHHY</name>
<reference evidence="10 11" key="1">
    <citation type="journal article" date="2014" name="Genome Biol. Evol.">
        <title>The secreted proteins of Achlya hypogyna and Thraustotheca clavata identify the ancestral oomycete secretome and reveal gene acquisitions by horizontal gene transfer.</title>
        <authorList>
            <person name="Misner I."/>
            <person name="Blouin N."/>
            <person name="Leonard G."/>
            <person name="Richards T.A."/>
            <person name="Lane C.E."/>
        </authorList>
    </citation>
    <scope>NUCLEOTIDE SEQUENCE [LARGE SCALE GENOMIC DNA]</scope>
    <source>
        <strain evidence="10 11">ATCC 48635</strain>
    </source>
</reference>
<dbReference type="GO" id="GO:0046982">
    <property type="term" value="F:protein heterodimerization activity"/>
    <property type="evidence" value="ECO:0007669"/>
    <property type="project" value="InterPro"/>
</dbReference>
<keyword evidence="8" id="KW-0812">Transmembrane</keyword>
<keyword evidence="5" id="KW-0804">Transcription</keyword>
<dbReference type="GO" id="GO:0000978">
    <property type="term" value="F:RNA polymerase II cis-regulatory region sequence-specific DNA binding"/>
    <property type="evidence" value="ECO:0007669"/>
    <property type="project" value="TreeGrafter"/>
</dbReference>
<dbReference type="PANTHER" id="PTHR10252:SF8">
    <property type="entry name" value="NUCLEAR TRANSCRIPTION FACTOR Y SUBUNIT GAMMA"/>
    <property type="match status" value="1"/>
</dbReference>
<feature type="domain" description="CRAL-TRIO" evidence="9">
    <location>
        <begin position="218"/>
        <end position="392"/>
    </location>
</feature>
<comment type="similarity">
    <text evidence="7">Belongs to the NFYC/HAP5 subunit family.</text>
</comment>
<dbReference type="CDD" id="cd00170">
    <property type="entry name" value="SEC14"/>
    <property type="match status" value="1"/>
</dbReference>
<feature type="transmembrane region" description="Helical" evidence="8">
    <location>
        <begin position="32"/>
        <end position="53"/>
    </location>
</feature>
<evidence type="ECO:0000256" key="3">
    <source>
        <dbReference type="ARBA" id="ARBA00023125"/>
    </source>
</evidence>
<dbReference type="SUPFAM" id="SSF47113">
    <property type="entry name" value="Histone-fold"/>
    <property type="match status" value="1"/>
</dbReference>
<evidence type="ECO:0000256" key="1">
    <source>
        <dbReference type="ARBA" id="ARBA00004123"/>
    </source>
</evidence>
<dbReference type="OrthoDB" id="1272441at2759"/>
<keyword evidence="3" id="KW-0238">DNA-binding</keyword>
<dbReference type="PROSITE" id="PS50191">
    <property type="entry name" value="CRAL_TRIO"/>
    <property type="match status" value="1"/>
</dbReference>
<dbReference type="FunFam" id="1.10.20.10:FF:000006">
    <property type="entry name" value="Nuclear transcription factor Y subunit gamma"/>
    <property type="match status" value="1"/>
</dbReference>
<keyword evidence="8" id="KW-0472">Membrane</keyword>
<comment type="subcellular location">
    <subcellularLocation>
        <location evidence="1">Nucleus</location>
    </subcellularLocation>
</comment>
<sequence length="745" mass="81564">MMGAYVAYSWLAVDQREDPASFSSLVVLGEGALLACVGHIAGFLSMPLFVALYRSFKWQTMTYMGLSIGLTMLALSWMLMGVAEALPMMFFVRAIGAGASGVLASSVTAAQEYHPSVDVKSLLTPHFGRVLSALFIGLCAVADVTSIHLSFTSLMALLCVLVVFLLRFFVRAQRKAASLKAADDASHGLLTLSDDSDVPAAPLTPTSAAKVLSSPRPHFKDIRGLCPHYLYGATASGHPLWIIHAGHVQLQAVQQAGFTSLCLKDHFAFMVSYVTQLTVPGSTLVVVIDLDGLKLIETQGWTIDWVCTIVSHLQQAFAHETLAHAYIVNVPFWFSWVWKTIRTHVEADTLAKITFLKTKPGFRKPTLEPLHHAVGRLNLLPTLYGGENPVALDDTDEEHSLDAHVTTLNASLMESREVIYSDGSDDEDAFFDCTPVAAVDDAYSPVSASPDEDLGMLRVFVAPPPERLFVPLLRSTNRPLRRMLALFLAHVALHAVFDALYPLWALQHASASMPLGRLGLAALASGLASGLHLVLRHVPLPPVDHLFLLQLAVFLVFPLLLLVESNLLGWPLVVCFLLGKAVVEDGTTRYLWRGVCQAACPDHSPDAAGDSVHKVLERTLVWLWLLANGVANLATPLLVGLLQALGVGHARDFKTHQLPLARIKKIMKSDEDVRMISAEAPVLFAKACEMFILELSLRAWIHTEENKRRTLQRNDIAMAITKTDTFDFLIDIVPREDIKLPGKKV</sequence>
<gene>
    <name evidence="10" type="ORF">ACHHYP_13710</name>
</gene>
<feature type="transmembrane region" description="Helical" evidence="8">
    <location>
        <begin position="151"/>
        <end position="170"/>
    </location>
</feature>
<dbReference type="EMBL" id="JNBR01001920">
    <property type="protein sequence ID" value="OQR84217.1"/>
    <property type="molecule type" value="Genomic_DNA"/>
</dbReference>
<evidence type="ECO:0000313" key="11">
    <source>
        <dbReference type="Proteomes" id="UP000243579"/>
    </source>
</evidence>
<dbReference type="STRING" id="1202772.A0A1V9YEZ5"/>
<dbReference type="InterPro" id="IPR036865">
    <property type="entry name" value="CRAL-TRIO_dom_sf"/>
</dbReference>